<dbReference type="AlphaFoldDB" id="A0A1V5MKL0"/>
<reference evidence="2" key="1">
    <citation type="submission" date="2017-02" db="EMBL/GenBank/DDBJ databases">
        <title>Delving into the versatile metabolic prowess of the omnipresent phylum Bacteroidetes.</title>
        <authorList>
            <person name="Nobu M.K."/>
            <person name="Mei R."/>
            <person name="Narihiro T."/>
            <person name="Kuroda K."/>
            <person name="Liu W.-T."/>
        </authorList>
    </citation>
    <scope>NUCLEOTIDE SEQUENCE</scope>
    <source>
        <strain evidence="2">ADurb.Bin417</strain>
    </source>
</reference>
<gene>
    <name evidence="2" type="ORF">BWY73_00312</name>
</gene>
<comment type="caution">
    <text evidence="2">The sequence shown here is derived from an EMBL/GenBank/DDBJ whole genome shotgun (WGS) entry which is preliminary data.</text>
</comment>
<name>A0A1V5MKL0_UNCT6</name>
<accession>A0A1V5MKL0</accession>
<dbReference type="Proteomes" id="UP000485484">
    <property type="component" value="Unassembled WGS sequence"/>
</dbReference>
<organism evidence="2">
    <name type="scientific">candidate division TA06 bacterium ADurb.Bin417</name>
    <dbReference type="NCBI Taxonomy" id="1852828"/>
    <lineage>
        <taxon>Bacteria</taxon>
        <taxon>Bacteria division TA06</taxon>
    </lineage>
</organism>
<evidence type="ECO:0000259" key="1">
    <source>
        <dbReference type="Pfam" id="PF12225"/>
    </source>
</evidence>
<sequence length="208" mass="23186">MVLTVQKSREDILKKLKGYRKVFLSGCQACAATCRTGGEPELKEMSEFLAEHGIETTGYTVPDRGCLLPKIKKQLREKQAELDAAEAILVLCCGLGNQVLTELTKKWVISGADTLFLGPEWKTELTPQGLVNHFEEKCSLCGECILDELGGLCPHEGKCEVKGDRPCGWLLIYNRLKELGRLDLMKVRQPLKDWSKKLKPLRSKAAAI</sequence>
<dbReference type="EMBL" id="MWAK01000023">
    <property type="protein sequence ID" value="OPZ93460.1"/>
    <property type="molecule type" value="Genomic_DNA"/>
</dbReference>
<dbReference type="PANTHER" id="PTHR38755">
    <property type="entry name" value="5,10-METHYLENETETRAHYDROFOLATE REDUCTASE"/>
    <property type="match status" value="1"/>
</dbReference>
<dbReference type="PANTHER" id="PTHR38755:SF1">
    <property type="entry name" value="METHYLENE-TETRAHYDROFOLATE REDUCTASE C-TERMINAL DOMAIN-CONTAINING PROTEIN"/>
    <property type="match status" value="1"/>
</dbReference>
<dbReference type="InterPro" id="IPR022026">
    <property type="entry name" value="DUF5981"/>
</dbReference>
<protein>
    <recommendedName>
        <fullName evidence="1">Methylene-tetrahydrofolate reductase C-terminal-like domain-containing protein</fullName>
    </recommendedName>
</protein>
<dbReference type="Pfam" id="PF12225">
    <property type="entry name" value="DUF5981"/>
    <property type="match status" value="2"/>
</dbReference>
<feature type="domain" description="Methylene-tetrahydrofolate reductase C-terminal-like" evidence="1">
    <location>
        <begin position="131"/>
        <end position="155"/>
    </location>
</feature>
<feature type="domain" description="Methylene-tetrahydrofolate reductase C-terminal-like" evidence="1">
    <location>
        <begin position="156"/>
        <end position="195"/>
    </location>
</feature>
<evidence type="ECO:0000313" key="2">
    <source>
        <dbReference type="EMBL" id="OPZ93460.1"/>
    </source>
</evidence>
<proteinExistence type="predicted"/>